<evidence type="ECO:0000259" key="1">
    <source>
        <dbReference type="SMART" id="SM00923"/>
    </source>
</evidence>
<organism evidence="2 3">
    <name type="scientific">Streptosporangium lutulentum</name>
    <dbReference type="NCBI Taxonomy" id="1461250"/>
    <lineage>
        <taxon>Bacteria</taxon>
        <taxon>Bacillati</taxon>
        <taxon>Actinomycetota</taxon>
        <taxon>Actinomycetes</taxon>
        <taxon>Streptosporangiales</taxon>
        <taxon>Streptosporangiaceae</taxon>
        <taxon>Streptosporangium</taxon>
    </lineage>
</organism>
<dbReference type="InterPro" id="IPR038020">
    <property type="entry name" value="MbtH-like_sf"/>
</dbReference>
<dbReference type="SMART" id="SM00923">
    <property type="entry name" value="MbtH"/>
    <property type="match status" value="1"/>
</dbReference>
<evidence type="ECO:0000313" key="3">
    <source>
        <dbReference type="Proteomes" id="UP001225356"/>
    </source>
</evidence>
<dbReference type="PANTHER" id="PTHR38444">
    <property type="entry name" value="ENTEROBACTIN BIOSYNTHESIS PROTEIN YBDZ"/>
    <property type="match status" value="1"/>
</dbReference>
<dbReference type="Proteomes" id="UP001225356">
    <property type="component" value="Unassembled WGS sequence"/>
</dbReference>
<dbReference type="SUPFAM" id="SSF160582">
    <property type="entry name" value="MbtH-like"/>
    <property type="match status" value="1"/>
</dbReference>
<keyword evidence="3" id="KW-1185">Reference proteome</keyword>
<dbReference type="Pfam" id="PF03621">
    <property type="entry name" value="MbtH"/>
    <property type="match status" value="1"/>
</dbReference>
<dbReference type="InterPro" id="IPR005153">
    <property type="entry name" value="MbtH-like_dom"/>
</dbReference>
<evidence type="ECO:0000313" key="2">
    <source>
        <dbReference type="EMBL" id="MDP9845619.1"/>
    </source>
</evidence>
<dbReference type="EMBL" id="JAUSQU010000001">
    <property type="protein sequence ID" value="MDP9845619.1"/>
    <property type="molecule type" value="Genomic_DNA"/>
</dbReference>
<accession>A0ABT9QI42</accession>
<sequence>MNEAGNMTDDHYLVVRNDEEQYSIWPVGRTLPAGWHDIGFSGARQECLDHIETVWTDMRPLSLRQGR</sequence>
<dbReference type="Gene3D" id="3.90.820.10">
    <property type="entry name" value="Structural Genomics, Unknown Function 30-nov-00 1gh9 Mol_id"/>
    <property type="match status" value="1"/>
</dbReference>
<comment type="caution">
    <text evidence="2">The sequence shown here is derived from an EMBL/GenBank/DDBJ whole genome shotgun (WGS) entry which is preliminary data.</text>
</comment>
<dbReference type="InterPro" id="IPR037407">
    <property type="entry name" value="MLP_fam"/>
</dbReference>
<feature type="domain" description="MbtH-like" evidence="1">
    <location>
        <begin position="7"/>
        <end position="53"/>
    </location>
</feature>
<dbReference type="PANTHER" id="PTHR38444:SF1">
    <property type="entry name" value="ENTEROBACTIN BIOSYNTHESIS PROTEIN YBDZ"/>
    <property type="match status" value="1"/>
</dbReference>
<dbReference type="RefSeq" id="WP_307561411.1">
    <property type="nucleotide sequence ID" value="NZ_JAUSQU010000001.1"/>
</dbReference>
<reference evidence="2 3" key="1">
    <citation type="submission" date="2023-07" db="EMBL/GenBank/DDBJ databases">
        <title>Sequencing the genomes of 1000 actinobacteria strains.</title>
        <authorList>
            <person name="Klenk H.-P."/>
        </authorList>
    </citation>
    <scope>NUCLEOTIDE SEQUENCE [LARGE SCALE GENOMIC DNA]</scope>
    <source>
        <strain evidence="2 3">DSM 46740</strain>
    </source>
</reference>
<name>A0ABT9QI42_9ACTN</name>
<gene>
    <name evidence="2" type="ORF">J2853_004830</name>
</gene>
<protein>
    <submittedName>
        <fullName evidence="2">MbtH protein</fullName>
    </submittedName>
</protein>
<proteinExistence type="predicted"/>